<dbReference type="AlphaFoldDB" id="A0A061F6X7"/>
<name>A0A061F6X7_THECC</name>
<feature type="region of interest" description="Disordered" evidence="1">
    <location>
        <begin position="18"/>
        <end position="41"/>
    </location>
</feature>
<evidence type="ECO:0000256" key="1">
    <source>
        <dbReference type="SAM" id="MobiDB-lite"/>
    </source>
</evidence>
<dbReference type="Proteomes" id="UP000026915">
    <property type="component" value="Chromosome 7"/>
</dbReference>
<dbReference type="InParanoid" id="A0A061F6X7"/>
<protein>
    <submittedName>
        <fullName evidence="2">Uncharacterized protein</fullName>
    </submittedName>
</protein>
<reference evidence="2 3" key="1">
    <citation type="journal article" date="2013" name="Genome Biol.">
        <title>The genome sequence of the most widely cultivated cacao type and its use to identify candidate genes regulating pod color.</title>
        <authorList>
            <person name="Motamayor J.C."/>
            <person name="Mockaitis K."/>
            <person name="Schmutz J."/>
            <person name="Haiminen N."/>
            <person name="Iii D.L."/>
            <person name="Cornejo O."/>
            <person name="Findley S.D."/>
            <person name="Zheng P."/>
            <person name="Utro F."/>
            <person name="Royaert S."/>
            <person name="Saski C."/>
            <person name="Jenkins J."/>
            <person name="Podicheti R."/>
            <person name="Zhao M."/>
            <person name="Scheffler B.E."/>
            <person name="Stack J.C."/>
            <person name="Feltus F.A."/>
            <person name="Mustiga G.M."/>
            <person name="Amores F."/>
            <person name="Phillips W."/>
            <person name="Marelli J.P."/>
            <person name="May G.D."/>
            <person name="Shapiro H."/>
            <person name="Ma J."/>
            <person name="Bustamante C.D."/>
            <person name="Schnell R.J."/>
            <person name="Main D."/>
            <person name="Gilbert D."/>
            <person name="Parida L."/>
            <person name="Kuhn D.N."/>
        </authorList>
    </citation>
    <scope>NUCLEOTIDE SEQUENCE [LARGE SCALE GENOMIC DNA]</scope>
    <source>
        <strain evidence="3">cv. Matina 1-6</strain>
    </source>
</reference>
<dbReference type="Gramene" id="EOY12796">
    <property type="protein sequence ID" value="EOY12796"/>
    <property type="gene ID" value="TCM_031317"/>
</dbReference>
<organism evidence="2 3">
    <name type="scientific">Theobroma cacao</name>
    <name type="common">Cacao</name>
    <name type="synonym">Cocoa</name>
    <dbReference type="NCBI Taxonomy" id="3641"/>
    <lineage>
        <taxon>Eukaryota</taxon>
        <taxon>Viridiplantae</taxon>
        <taxon>Streptophyta</taxon>
        <taxon>Embryophyta</taxon>
        <taxon>Tracheophyta</taxon>
        <taxon>Spermatophyta</taxon>
        <taxon>Magnoliopsida</taxon>
        <taxon>eudicotyledons</taxon>
        <taxon>Gunneridae</taxon>
        <taxon>Pentapetalae</taxon>
        <taxon>rosids</taxon>
        <taxon>malvids</taxon>
        <taxon>Malvales</taxon>
        <taxon>Malvaceae</taxon>
        <taxon>Byttnerioideae</taxon>
        <taxon>Theobroma</taxon>
    </lineage>
</organism>
<keyword evidence="3" id="KW-1185">Reference proteome</keyword>
<sequence>MSWNKFDWLSPQSRSEAFPIITGPRNDKTITSRLPNDGTAQGWRDRHMAAIRFVSRADCYHAAAAAIAASC</sequence>
<evidence type="ECO:0000313" key="2">
    <source>
        <dbReference type="EMBL" id="EOY12796.1"/>
    </source>
</evidence>
<gene>
    <name evidence="2" type="ORF">TCM_031317</name>
</gene>
<dbReference type="HOGENOM" id="CLU_2745189_0_0_1"/>
<evidence type="ECO:0000313" key="3">
    <source>
        <dbReference type="Proteomes" id="UP000026915"/>
    </source>
</evidence>
<accession>A0A061F6X7</accession>
<dbReference type="EMBL" id="CM001885">
    <property type="protein sequence ID" value="EOY12796.1"/>
    <property type="molecule type" value="Genomic_DNA"/>
</dbReference>
<proteinExistence type="predicted"/>